<dbReference type="AlphaFoldDB" id="V4QBN6"/>
<feature type="transmembrane region" description="Helical" evidence="1">
    <location>
        <begin position="352"/>
        <end position="370"/>
    </location>
</feature>
<proteinExistence type="predicted"/>
<evidence type="ECO:0000313" key="3">
    <source>
        <dbReference type="Proteomes" id="UP000017822"/>
    </source>
</evidence>
<keyword evidence="1" id="KW-0812">Transmembrane</keyword>
<keyword evidence="1" id="KW-1133">Transmembrane helix</keyword>
<dbReference type="EMBL" id="AOFQ01000033">
    <property type="protein sequence ID" value="ESQ99162.1"/>
    <property type="molecule type" value="Genomic_DNA"/>
</dbReference>
<evidence type="ECO:0000313" key="2">
    <source>
        <dbReference type="EMBL" id="ESQ99162.1"/>
    </source>
</evidence>
<evidence type="ECO:0000256" key="1">
    <source>
        <dbReference type="SAM" id="Phobius"/>
    </source>
</evidence>
<sequence length="382" mass="43032">MRLLVLVFLGFTVALAIRDGLERVASLVASVPERGQLVQQLVEVEGLDVRSFCSSLRQKSCRWEMVVRVEGGRILRLFLDPLLHSGDERYALLQPGDKLRLGLSGDVAYTLVRVSAKNPLPGLAPIVTLLGEAQLREWRADIVWRGYLWLAVDFVVVFFAFRTLKRMHLAASAVLCLSCTALLTVVSIWGARPGPLPKELELIDQPITAAAVGTRLSCRAARLGSRRHCEPQQFIADSDGKIWPIAYPGTSVLIPERGRDLLLGTRFDVVYRIKNAPNESSERNCSFRQHPLSRERKIVWMCDDDAAERYVRARDPVKALVDRLPGISKLDPLPFEWTRYAYRQARAAHNDIVFFGMLIPLGAWLFWFLYRNGASVRVKGGR</sequence>
<protein>
    <submittedName>
        <fullName evidence="2">Uncharacterized protein</fullName>
    </submittedName>
</protein>
<feature type="transmembrane region" description="Helical" evidence="1">
    <location>
        <begin position="142"/>
        <end position="161"/>
    </location>
</feature>
<organism evidence="2 3">
    <name type="scientific">Stutzerimonas chloritidismutans AW-1</name>
    <dbReference type="NCBI Taxonomy" id="1263865"/>
    <lineage>
        <taxon>Bacteria</taxon>
        <taxon>Pseudomonadati</taxon>
        <taxon>Pseudomonadota</taxon>
        <taxon>Gammaproteobacteria</taxon>
        <taxon>Pseudomonadales</taxon>
        <taxon>Pseudomonadaceae</taxon>
        <taxon>Stutzerimonas</taxon>
    </lineage>
</organism>
<feature type="transmembrane region" description="Helical" evidence="1">
    <location>
        <begin position="168"/>
        <end position="191"/>
    </location>
</feature>
<keyword evidence="1" id="KW-0472">Membrane</keyword>
<dbReference type="Proteomes" id="UP000017822">
    <property type="component" value="Unassembled WGS sequence"/>
</dbReference>
<reference evidence="2 3" key="1">
    <citation type="submission" date="2013-07" db="EMBL/GenBank/DDBJ databases">
        <authorList>
            <person name="Schaap P.J."/>
            <person name="Mehboob F."/>
            <person name="Oosterkamp M.J."/>
            <person name="de Vos W.M."/>
            <person name="Stams A.J.M."/>
            <person name="Koehorst J.J."/>
        </authorList>
    </citation>
    <scope>NUCLEOTIDE SEQUENCE [LARGE SCALE GENOMIC DNA]</scope>
    <source>
        <strain evidence="2 3">AW-1</strain>
    </source>
</reference>
<name>V4QBN6_STUCH</name>
<dbReference type="RefSeq" id="WP_023445449.1">
    <property type="nucleotide sequence ID" value="NZ_AOFQ01000033.1"/>
</dbReference>
<gene>
    <name evidence="2" type="ORF">F753_12125</name>
</gene>
<accession>V4QBN6</accession>
<comment type="caution">
    <text evidence="2">The sequence shown here is derived from an EMBL/GenBank/DDBJ whole genome shotgun (WGS) entry which is preliminary data.</text>
</comment>